<evidence type="ECO:0000313" key="1">
    <source>
        <dbReference type="EMBL" id="PNV76822.1"/>
    </source>
</evidence>
<dbReference type="Proteomes" id="UP000094669">
    <property type="component" value="Unassembled WGS sequence"/>
</dbReference>
<gene>
    <name evidence="1" type="ORF">BES34_000600</name>
</gene>
<reference evidence="1" key="1">
    <citation type="submission" date="2018-01" db="EMBL/GenBank/DDBJ databases">
        <title>Genomic characterization of Leptospira inadai serogroup Lyme isolated from captured rat in Brazil and comparative analysis with human reference strain.</title>
        <authorList>
            <person name="Moreno L.Z."/>
            <person name="Loureiro A.P."/>
            <person name="Miraglia F."/>
            <person name="Kremer F.S."/>
            <person name="Eslabao M.R."/>
            <person name="Dellagostin O.A."/>
            <person name="Lilenbaum W."/>
            <person name="Moreno A.M."/>
        </authorList>
    </citation>
    <scope>NUCLEOTIDE SEQUENCE [LARGE SCALE GENOMIC DNA]</scope>
    <source>
        <strain evidence="1">M34/99</strain>
    </source>
</reference>
<keyword evidence="2" id="KW-1185">Reference proteome</keyword>
<accession>A0ABX4YNI7</accession>
<protein>
    <submittedName>
        <fullName evidence="1">Uncharacterized protein</fullName>
    </submittedName>
</protein>
<dbReference type="EMBL" id="MCRM02000001">
    <property type="protein sequence ID" value="PNV76822.1"/>
    <property type="molecule type" value="Genomic_DNA"/>
</dbReference>
<evidence type="ECO:0000313" key="2">
    <source>
        <dbReference type="Proteomes" id="UP000094669"/>
    </source>
</evidence>
<proteinExistence type="predicted"/>
<name>A0ABX4YNI7_9LEPT</name>
<comment type="caution">
    <text evidence="1">The sequence shown here is derived from an EMBL/GenBank/DDBJ whole genome shotgun (WGS) entry which is preliminary data.</text>
</comment>
<organism evidence="1 2">
    <name type="scientific">Leptospira inadai serovar Lyme</name>
    <dbReference type="NCBI Taxonomy" id="293084"/>
    <lineage>
        <taxon>Bacteria</taxon>
        <taxon>Pseudomonadati</taxon>
        <taxon>Spirochaetota</taxon>
        <taxon>Spirochaetia</taxon>
        <taxon>Leptospirales</taxon>
        <taxon>Leptospiraceae</taxon>
        <taxon>Leptospira</taxon>
    </lineage>
</organism>
<sequence length="67" mass="7369">MQVGWNDCVRAIPVAGILCPYHSIEKCKIHSSKLKIAAIGQDILIGAGSNTILYSWTEKKNGIRSNR</sequence>